<reference evidence="2 3" key="1">
    <citation type="submission" date="2020-08" db="EMBL/GenBank/DDBJ databases">
        <title>Genomic Encyclopedia of Type Strains, Phase IV (KMG-IV): sequencing the most valuable type-strain genomes for metagenomic binning, comparative biology and taxonomic classification.</title>
        <authorList>
            <person name="Goeker M."/>
        </authorList>
    </citation>
    <scope>NUCLEOTIDE SEQUENCE [LARGE SCALE GENOMIC DNA]</scope>
    <source>
        <strain evidence="2 3">DSM 11275</strain>
    </source>
</reference>
<name>A0A7W8FF05_9BACT</name>
<protein>
    <submittedName>
        <fullName evidence="2">Uncharacterized protein</fullName>
    </submittedName>
</protein>
<dbReference type="EMBL" id="JACHGO010000004">
    <property type="protein sequence ID" value="MBB5143388.1"/>
    <property type="molecule type" value="Genomic_DNA"/>
</dbReference>
<gene>
    <name evidence="2" type="ORF">HNQ38_001485</name>
</gene>
<sequence>MHGTNTVCYTPPCRIRTIRELVTHDREAPIRDNQDPTDTPAFQRDPPLALLPAFSLGIDENNWLRVACKISMPRIG</sequence>
<evidence type="ECO:0000256" key="1">
    <source>
        <dbReference type="SAM" id="MobiDB-lite"/>
    </source>
</evidence>
<proteinExistence type="predicted"/>
<dbReference type="Proteomes" id="UP000539075">
    <property type="component" value="Unassembled WGS sequence"/>
</dbReference>
<organism evidence="2 3">
    <name type="scientific">Desulfovibrio intestinalis</name>
    <dbReference type="NCBI Taxonomy" id="58621"/>
    <lineage>
        <taxon>Bacteria</taxon>
        <taxon>Pseudomonadati</taxon>
        <taxon>Thermodesulfobacteriota</taxon>
        <taxon>Desulfovibrionia</taxon>
        <taxon>Desulfovibrionales</taxon>
        <taxon>Desulfovibrionaceae</taxon>
        <taxon>Desulfovibrio</taxon>
    </lineage>
</organism>
<keyword evidence="3" id="KW-1185">Reference proteome</keyword>
<evidence type="ECO:0000313" key="2">
    <source>
        <dbReference type="EMBL" id="MBB5143388.1"/>
    </source>
</evidence>
<evidence type="ECO:0000313" key="3">
    <source>
        <dbReference type="Proteomes" id="UP000539075"/>
    </source>
</evidence>
<accession>A0A7W8FF05</accession>
<feature type="compositionally biased region" description="Basic and acidic residues" evidence="1">
    <location>
        <begin position="25"/>
        <end position="34"/>
    </location>
</feature>
<comment type="caution">
    <text evidence="2">The sequence shown here is derived from an EMBL/GenBank/DDBJ whole genome shotgun (WGS) entry which is preliminary data.</text>
</comment>
<dbReference type="AlphaFoldDB" id="A0A7W8FF05"/>
<feature type="region of interest" description="Disordered" evidence="1">
    <location>
        <begin position="25"/>
        <end position="44"/>
    </location>
</feature>